<dbReference type="PANTHER" id="PTHR24419">
    <property type="entry name" value="INTERLEUKIN-1 RECEPTOR-ASSOCIATED KINASE"/>
    <property type="match status" value="1"/>
</dbReference>
<dbReference type="Gene3D" id="3.30.200.20">
    <property type="entry name" value="Phosphorylase Kinase, domain 1"/>
    <property type="match status" value="1"/>
</dbReference>
<dbReference type="Pfam" id="PF12330">
    <property type="entry name" value="Haspin_kinase"/>
    <property type="match status" value="1"/>
</dbReference>
<dbReference type="GO" id="GO:0005634">
    <property type="term" value="C:nucleus"/>
    <property type="evidence" value="ECO:0007669"/>
    <property type="project" value="UniProtKB-SubCell"/>
</dbReference>
<evidence type="ECO:0000256" key="1">
    <source>
        <dbReference type="ARBA" id="ARBA00001946"/>
    </source>
</evidence>
<evidence type="ECO:0000256" key="3">
    <source>
        <dbReference type="ARBA" id="ARBA00004186"/>
    </source>
</evidence>
<evidence type="ECO:0000256" key="5">
    <source>
        <dbReference type="ARBA" id="ARBA00012513"/>
    </source>
</evidence>
<protein>
    <recommendedName>
        <fullName evidence="19">Serine/threonine-protein kinase haspin</fullName>
        <ecNumber evidence="5">2.7.11.1</ecNumber>
    </recommendedName>
    <alternativeName>
        <fullName evidence="20">Germ cell-specific gene 2 protein</fullName>
    </alternativeName>
</protein>
<dbReference type="AlphaFoldDB" id="A0A3B3QJ21"/>
<dbReference type="InterPro" id="IPR017441">
    <property type="entry name" value="Protein_kinase_ATP_BS"/>
</dbReference>
<dbReference type="GO" id="GO:0035556">
    <property type="term" value="P:intracellular signal transduction"/>
    <property type="evidence" value="ECO:0007669"/>
    <property type="project" value="TreeGrafter"/>
</dbReference>
<dbReference type="PANTHER" id="PTHR24419:SF18">
    <property type="entry name" value="SERINE_THREONINE-PROTEIN KINASE HASPIN"/>
    <property type="match status" value="1"/>
</dbReference>
<keyword evidence="7" id="KW-0963">Cytoplasm</keyword>
<keyword evidence="10" id="KW-0808">Transferase</keyword>
<feature type="compositionally biased region" description="Polar residues" evidence="22">
    <location>
        <begin position="742"/>
        <end position="754"/>
    </location>
</feature>
<dbReference type="PROSITE" id="PS50011">
    <property type="entry name" value="PROTEIN_KINASE_DOM"/>
    <property type="match status" value="1"/>
</dbReference>
<evidence type="ECO:0000256" key="6">
    <source>
        <dbReference type="ARBA" id="ARBA00022454"/>
    </source>
</evidence>
<evidence type="ECO:0000256" key="14">
    <source>
        <dbReference type="ARBA" id="ARBA00023212"/>
    </source>
</evidence>
<feature type="domain" description="Protein kinase" evidence="23">
    <location>
        <begin position="909"/>
        <end position="1223"/>
    </location>
</feature>
<dbReference type="InterPro" id="IPR011009">
    <property type="entry name" value="Kinase-like_dom_sf"/>
</dbReference>
<evidence type="ECO:0000259" key="23">
    <source>
        <dbReference type="PROSITE" id="PS50011"/>
    </source>
</evidence>
<comment type="function">
    <text evidence="18">Serine/threonine-protein kinase that phosphorylates histone H3 at 'Thr-3' (H3T3ph) during mitosis. May act through H3T3ph to both position and modulate activation of AURKB and other components of the chromosomal passenger complex (CPC) at centromeres to ensure proper chromatid cohesion, metaphase alignment and normal progression through the cell cycle.</text>
</comment>
<dbReference type="GO" id="GO:0072354">
    <property type="term" value="F:histone H3T3 kinase activity"/>
    <property type="evidence" value="ECO:0007669"/>
    <property type="project" value="TreeGrafter"/>
</dbReference>
<keyword evidence="14" id="KW-0206">Cytoskeleton</keyword>
<dbReference type="InterPro" id="IPR024604">
    <property type="entry name" value="GSG2_C"/>
</dbReference>
<feature type="region of interest" description="Disordered" evidence="22">
    <location>
        <begin position="345"/>
        <end position="373"/>
    </location>
</feature>
<evidence type="ECO:0000256" key="11">
    <source>
        <dbReference type="ARBA" id="ARBA00022741"/>
    </source>
</evidence>
<comment type="catalytic activity">
    <reaction evidence="17">
        <text>L-seryl-[protein] + ATP = O-phospho-L-seryl-[protein] + ADP + H(+)</text>
        <dbReference type="Rhea" id="RHEA:17989"/>
        <dbReference type="Rhea" id="RHEA-COMP:9863"/>
        <dbReference type="Rhea" id="RHEA-COMP:11604"/>
        <dbReference type="ChEBI" id="CHEBI:15378"/>
        <dbReference type="ChEBI" id="CHEBI:29999"/>
        <dbReference type="ChEBI" id="CHEBI:30616"/>
        <dbReference type="ChEBI" id="CHEBI:83421"/>
        <dbReference type="ChEBI" id="CHEBI:456216"/>
        <dbReference type="EC" id="2.7.11.1"/>
    </reaction>
</comment>
<keyword evidence="6" id="KW-0158">Chromosome</keyword>
<dbReference type="InterPro" id="IPR000719">
    <property type="entry name" value="Prot_kinase_dom"/>
</dbReference>
<keyword evidence="25" id="KW-1185">Reference proteome</keyword>
<dbReference type="CTD" id="83903"/>
<evidence type="ECO:0000256" key="4">
    <source>
        <dbReference type="ARBA" id="ARBA00004286"/>
    </source>
</evidence>
<dbReference type="GO" id="GO:0005694">
    <property type="term" value="C:chromosome"/>
    <property type="evidence" value="ECO:0007669"/>
    <property type="project" value="UniProtKB-SubCell"/>
</dbReference>
<organism evidence="24 25">
    <name type="scientific">Paramormyrops kingsleyae</name>
    <dbReference type="NCBI Taxonomy" id="1676925"/>
    <lineage>
        <taxon>Eukaryota</taxon>
        <taxon>Metazoa</taxon>
        <taxon>Chordata</taxon>
        <taxon>Craniata</taxon>
        <taxon>Vertebrata</taxon>
        <taxon>Euteleostomi</taxon>
        <taxon>Actinopterygii</taxon>
        <taxon>Neopterygii</taxon>
        <taxon>Teleostei</taxon>
        <taxon>Osteoglossocephala</taxon>
        <taxon>Osteoglossomorpha</taxon>
        <taxon>Osteoglossiformes</taxon>
        <taxon>Mormyridae</taxon>
        <taxon>Paramormyrops</taxon>
    </lineage>
</organism>
<evidence type="ECO:0000256" key="21">
    <source>
        <dbReference type="PROSITE-ProRule" id="PRU10141"/>
    </source>
</evidence>
<keyword evidence="9" id="KW-0597">Phosphoprotein</keyword>
<feature type="region of interest" description="Disordered" evidence="22">
    <location>
        <begin position="689"/>
        <end position="754"/>
    </location>
</feature>
<dbReference type="KEGG" id="pki:111837276"/>
<dbReference type="FunFam" id="3.30.200.20:FF:000409">
    <property type="entry name" value="serine/threonine-protein kinase haspin"/>
    <property type="match status" value="1"/>
</dbReference>
<comment type="subcellular location">
    <subcellularLocation>
        <location evidence="4">Chromosome</location>
    </subcellularLocation>
    <subcellularLocation>
        <location evidence="3">Cytoplasm</location>
        <location evidence="3">Cytoskeleton</location>
        <location evidence="3">Spindle</location>
    </subcellularLocation>
    <subcellularLocation>
        <location evidence="2">Nucleus</location>
    </subcellularLocation>
</comment>
<evidence type="ECO:0000256" key="9">
    <source>
        <dbReference type="ARBA" id="ARBA00022553"/>
    </source>
</evidence>
<evidence type="ECO:0000256" key="17">
    <source>
        <dbReference type="ARBA" id="ARBA00048679"/>
    </source>
</evidence>
<dbReference type="OrthoDB" id="21018at2759"/>
<feature type="compositionally biased region" description="Basic and acidic residues" evidence="22">
    <location>
        <begin position="702"/>
        <end position="720"/>
    </location>
</feature>
<keyword evidence="11 21" id="KW-0547">Nucleotide-binding</keyword>
<feature type="region of interest" description="Disordered" evidence="22">
    <location>
        <begin position="93"/>
        <end position="175"/>
    </location>
</feature>
<reference evidence="24" key="2">
    <citation type="submission" date="2025-09" db="UniProtKB">
        <authorList>
            <consortium name="Ensembl"/>
        </authorList>
    </citation>
    <scope>IDENTIFICATION</scope>
</reference>
<dbReference type="SUPFAM" id="SSF56112">
    <property type="entry name" value="Protein kinase-like (PK-like)"/>
    <property type="match status" value="1"/>
</dbReference>
<evidence type="ECO:0000256" key="20">
    <source>
        <dbReference type="ARBA" id="ARBA00081741"/>
    </source>
</evidence>
<evidence type="ECO:0000256" key="18">
    <source>
        <dbReference type="ARBA" id="ARBA00053811"/>
    </source>
</evidence>
<evidence type="ECO:0000256" key="2">
    <source>
        <dbReference type="ARBA" id="ARBA00004123"/>
    </source>
</evidence>
<dbReference type="PROSITE" id="PS00107">
    <property type="entry name" value="PROTEIN_KINASE_ATP"/>
    <property type="match status" value="1"/>
</dbReference>
<dbReference type="STRING" id="1676925.ENSPKIP00000005834"/>
<dbReference type="FunFam" id="1.10.510.10:FF:000401">
    <property type="entry name" value="serine/threonine-protein kinase haspin"/>
    <property type="match status" value="1"/>
</dbReference>
<evidence type="ECO:0000256" key="8">
    <source>
        <dbReference type="ARBA" id="ARBA00022527"/>
    </source>
</evidence>
<evidence type="ECO:0000256" key="10">
    <source>
        <dbReference type="ARBA" id="ARBA00022679"/>
    </source>
</evidence>
<proteinExistence type="predicted"/>
<comment type="cofactor">
    <cofactor evidence="1">
        <name>Mg(2+)</name>
        <dbReference type="ChEBI" id="CHEBI:18420"/>
    </cofactor>
</comment>
<name>A0A3B3QJ21_9TELE</name>
<reference evidence="24" key="1">
    <citation type="submission" date="2025-08" db="UniProtKB">
        <authorList>
            <consortium name="Ensembl"/>
        </authorList>
    </citation>
    <scope>IDENTIFICATION</scope>
</reference>
<keyword evidence="13 21" id="KW-0067">ATP-binding</keyword>
<dbReference type="GO" id="GO:1901991">
    <property type="term" value="P:negative regulation of mitotic cell cycle phase transition"/>
    <property type="evidence" value="ECO:0007669"/>
    <property type="project" value="UniProtKB-ARBA"/>
</dbReference>
<comment type="catalytic activity">
    <reaction evidence="16">
        <text>L-threonyl-[protein] + ATP = O-phospho-L-threonyl-[protein] + ADP + H(+)</text>
        <dbReference type="Rhea" id="RHEA:46608"/>
        <dbReference type="Rhea" id="RHEA-COMP:11060"/>
        <dbReference type="Rhea" id="RHEA-COMP:11605"/>
        <dbReference type="ChEBI" id="CHEBI:15378"/>
        <dbReference type="ChEBI" id="CHEBI:30013"/>
        <dbReference type="ChEBI" id="CHEBI:30616"/>
        <dbReference type="ChEBI" id="CHEBI:61977"/>
        <dbReference type="ChEBI" id="CHEBI:456216"/>
        <dbReference type="EC" id="2.7.11.1"/>
    </reaction>
</comment>
<accession>A0A3B3QJ21</accession>
<dbReference type="Ensembl" id="ENSPKIT00000029849.1">
    <property type="protein sequence ID" value="ENSPKIP00000005834.1"/>
    <property type="gene ID" value="ENSPKIG00000022358.1"/>
</dbReference>
<evidence type="ECO:0000256" key="19">
    <source>
        <dbReference type="ARBA" id="ARBA00069281"/>
    </source>
</evidence>
<evidence type="ECO:0000256" key="12">
    <source>
        <dbReference type="ARBA" id="ARBA00022777"/>
    </source>
</evidence>
<dbReference type="Proteomes" id="UP000261540">
    <property type="component" value="Unplaced"/>
</dbReference>
<keyword evidence="8" id="KW-0723">Serine/threonine-protein kinase</keyword>
<feature type="binding site" evidence="21">
    <location>
        <position position="937"/>
    </location>
    <ligand>
        <name>ATP</name>
        <dbReference type="ChEBI" id="CHEBI:30616"/>
    </ligand>
</feature>
<evidence type="ECO:0000313" key="25">
    <source>
        <dbReference type="Proteomes" id="UP000261540"/>
    </source>
</evidence>
<evidence type="ECO:0000256" key="16">
    <source>
        <dbReference type="ARBA" id="ARBA00047899"/>
    </source>
</evidence>
<dbReference type="GO" id="GO:0051276">
    <property type="term" value="P:chromosome organization"/>
    <property type="evidence" value="ECO:0007669"/>
    <property type="project" value="UniProtKB-ARBA"/>
</dbReference>
<keyword evidence="12" id="KW-0418">Kinase</keyword>
<evidence type="ECO:0000256" key="13">
    <source>
        <dbReference type="ARBA" id="ARBA00022840"/>
    </source>
</evidence>
<dbReference type="EC" id="2.7.11.1" evidence="5"/>
<dbReference type="SMART" id="SM00220">
    <property type="entry name" value="S_TKc"/>
    <property type="match status" value="1"/>
</dbReference>
<dbReference type="GO" id="GO:0005819">
    <property type="term" value="C:spindle"/>
    <property type="evidence" value="ECO:0007669"/>
    <property type="project" value="UniProtKB-SubCell"/>
</dbReference>
<dbReference type="GO" id="GO:0000278">
    <property type="term" value="P:mitotic cell cycle"/>
    <property type="evidence" value="ECO:0007669"/>
    <property type="project" value="TreeGrafter"/>
</dbReference>
<feature type="compositionally biased region" description="Basic and acidic residues" evidence="22">
    <location>
        <begin position="361"/>
        <end position="373"/>
    </location>
</feature>
<evidence type="ECO:0000313" key="24">
    <source>
        <dbReference type="Ensembl" id="ENSPKIP00000005834.1"/>
    </source>
</evidence>
<dbReference type="GO" id="GO:0005737">
    <property type="term" value="C:cytoplasm"/>
    <property type="evidence" value="ECO:0007669"/>
    <property type="project" value="TreeGrafter"/>
</dbReference>
<evidence type="ECO:0000256" key="7">
    <source>
        <dbReference type="ARBA" id="ARBA00022490"/>
    </source>
</evidence>
<sequence length="1223" mass="137123">MTTWKRNPLVLRTYGKHKTKVETWLSPDARKKAFSSTSSSDLSFGELSNIINLRRKMKRTQSTAYSKSTRIAKQKALTALRLIDSDEENFFIPDTYHGPGGQKRSSNPSTKGISIQTKRKGPVTLHTSESEDDKPNRRKKPRFGSEQGKTSENISEKCVKSSNVEGLPSASGKFVTDRRRMNLKKNNGAKVKRMKAKPNACIFNSSLDSTNNFVNSPHFPPQRVATRKASQQKDDMFLDSARSEIDCAFSNLTHMENLTKNVSMCRTADGTSKSCYKKPLLSSTPSLSHKLNYRHCDPSISKISFNNNDDENDALRSNVESTLSKPPQLQISEHVSLSEIARELRNSRKNSTNSQHGKKLSHVENRVEDKGETTHGRLLETDFSVESSQDCNFVSVNTSIDSLVSSLKESCRTFKPNVCLERIEVSNFHLSHISNEGEVYFTSSDCEMDFSCHQSGSKLHGAVELRKEDCTNMGNACQTEVNEVNNQGLELELNDFKNKESPSVVYISKSTNSLSNRELQSEGGDVLEPSYNLNSVSDCDKRANGHLVTEYCMDVFAEMVQEDRSEPCRGILPPVDDSQIPSGGSLSVGSPEAVLKERCISLQPTVKLKCLDLSKYDYNSRGSQAEDGFDSTPRHSFREEENCMVKVSGVEAEMLVGCSGEEGVGHELNSRDQNLRLRRQLSSMFTSGTARVESLLDSPPGGKRDVSTLRVQESAKDKQGTGRKACVSGLSVSRWTKKSHQGPKQSLTKSLLSKTQDHPYDSRFGLNRKCFDTMNSWLHGTSDLFPGTSMHSESMNVSTFLAGLGPDCLTTHTWSRLKAALSVHKKKKAFLTPKRQLLSHNQSSESELLDVSSDFLTAGCSPHSTLVMSRLLKSPEGPHLDITDAEKVYQECQQEGPITFEECITPQRMKRCKKIGEGTFGEVFSTIGDSMETVALKIIPIEGNQKVNGEDQKTFGEVLHEIIISKELSSLDEREANQTKGFIGLKNLHCVRGSYPELLLKAWDKFHKQRVSENDRPDFFGEDQIFVILEFEFGGSDLESMNGKISSMAHAKSILHQVIAALAVAEQALCFEHRDLHWGNILVKSTKEKEWTFMLNEVPHTIETKGVLVNIIDYSLSRLEIDDLTVSCDISADEELFMGTGDYQFDIYRKMREENNNSWNEYNPHTNVLWLHYLVDKLLSMKYQQKTLSKPMKDLKKRLTGFYNEVLGFNSATNVLECCSLFQ</sequence>
<dbReference type="GeneTree" id="ENSGT00390000013015"/>
<dbReference type="SMART" id="SM01331">
    <property type="entry name" value="DUF3635"/>
    <property type="match status" value="1"/>
</dbReference>
<evidence type="ECO:0000256" key="15">
    <source>
        <dbReference type="ARBA" id="ARBA00023242"/>
    </source>
</evidence>
<dbReference type="GO" id="GO:0005524">
    <property type="term" value="F:ATP binding"/>
    <property type="evidence" value="ECO:0007669"/>
    <property type="project" value="UniProtKB-UniRule"/>
</dbReference>
<dbReference type="Gene3D" id="1.10.510.10">
    <property type="entry name" value="Transferase(Phosphotransferase) domain 1"/>
    <property type="match status" value="1"/>
</dbReference>
<feature type="compositionally biased region" description="Polar residues" evidence="22">
    <location>
        <begin position="103"/>
        <end position="116"/>
    </location>
</feature>
<keyword evidence="15" id="KW-0539">Nucleus</keyword>
<evidence type="ECO:0000256" key="22">
    <source>
        <dbReference type="SAM" id="MobiDB-lite"/>
    </source>
</evidence>